<keyword evidence="3" id="KW-1185">Reference proteome</keyword>
<name>A0AAU9PDS0_9ASTR</name>
<proteinExistence type="predicted"/>
<comment type="caution">
    <text evidence="2">The sequence shown here is derived from an EMBL/GenBank/DDBJ whole genome shotgun (WGS) entry which is preliminary data.</text>
</comment>
<dbReference type="Proteomes" id="UP001157418">
    <property type="component" value="Unassembled WGS sequence"/>
</dbReference>
<sequence>MLSKLLLLVNLTESLERQLSNVEDDVADIKCIVSMVDSTEEVADSPFGYPHDDHQLSPPPRASNNPHTPFQPPFPSNHPSLIPSPPLDTPLVSPQHIDDAKKE</sequence>
<protein>
    <submittedName>
        <fullName evidence="2">Uncharacterized protein</fullName>
    </submittedName>
</protein>
<organism evidence="2 3">
    <name type="scientific">Lactuca virosa</name>
    <dbReference type="NCBI Taxonomy" id="75947"/>
    <lineage>
        <taxon>Eukaryota</taxon>
        <taxon>Viridiplantae</taxon>
        <taxon>Streptophyta</taxon>
        <taxon>Embryophyta</taxon>
        <taxon>Tracheophyta</taxon>
        <taxon>Spermatophyta</taxon>
        <taxon>Magnoliopsida</taxon>
        <taxon>eudicotyledons</taxon>
        <taxon>Gunneridae</taxon>
        <taxon>Pentapetalae</taxon>
        <taxon>asterids</taxon>
        <taxon>campanulids</taxon>
        <taxon>Asterales</taxon>
        <taxon>Asteraceae</taxon>
        <taxon>Cichorioideae</taxon>
        <taxon>Cichorieae</taxon>
        <taxon>Lactucinae</taxon>
        <taxon>Lactuca</taxon>
    </lineage>
</organism>
<feature type="compositionally biased region" description="Pro residues" evidence="1">
    <location>
        <begin position="69"/>
        <end position="88"/>
    </location>
</feature>
<evidence type="ECO:0000256" key="1">
    <source>
        <dbReference type="SAM" id="MobiDB-lite"/>
    </source>
</evidence>
<dbReference type="EMBL" id="CAKMRJ010005634">
    <property type="protein sequence ID" value="CAH1448396.1"/>
    <property type="molecule type" value="Genomic_DNA"/>
</dbReference>
<reference evidence="2 3" key="1">
    <citation type="submission" date="2022-01" db="EMBL/GenBank/DDBJ databases">
        <authorList>
            <person name="Xiong W."/>
            <person name="Schranz E."/>
        </authorList>
    </citation>
    <scope>NUCLEOTIDE SEQUENCE [LARGE SCALE GENOMIC DNA]</scope>
</reference>
<feature type="region of interest" description="Disordered" evidence="1">
    <location>
        <begin position="42"/>
        <end position="103"/>
    </location>
</feature>
<evidence type="ECO:0000313" key="3">
    <source>
        <dbReference type="Proteomes" id="UP001157418"/>
    </source>
</evidence>
<dbReference type="AlphaFoldDB" id="A0AAU9PDS0"/>
<accession>A0AAU9PDS0</accession>
<gene>
    <name evidence="2" type="ORF">LVIROSA_LOCUS33947</name>
</gene>
<evidence type="ECO:0000313" key="2">
    <source>
        <dbReference type="EMBL" id="CAH1448396.1"/>
    </source>
</evidence>